<dbReference type="Proteomes" id="UP001175228">
    <property type="component" value="Unassembled WGS sequence"/>
</dbReference>
<accession>A0AA39QCZ6</accession>
<dbReference type="InterPro" id="IPR040976">
    <property type="entry name" value="Pkinase_fungal"/>
</dbReference>
<comment type="caution">
    <text evidence="2">The sequence shown here is derived from an EMBL/GenBank/DDBJ whole genome shotgun (WGS) entry which is preliminary data.</text>
</comment>
<reference evidence="2" key="1">
    <citation type="submission" date="2023-06" db="EMBL/GenBank/DDBJ databases">
        <authorList>
            <consortium name="Lawrence Berkeley National Laboratory"/>
            <person name="Ahrendt S."/>
            <person name="Sahu N."/>
            <person name="Indic B."/>
            <person name="Wong-Bajracharya J."/>
            <person name="Merenyi Z."/>
            <person name="Ke H.-M."/>
            <person name="Monk M."/>
            <person name="Kocsube S."/>
            <person name="Drula E."/>
            <person name="Lipzen A."/>
            <person name="Balint B."/>
            <person name="Henrissat B."/>
            <person name="Andreopoulos B."/>
            <person name="Martin F.M."/>
            <person name="Harder C.B."/>
            <person name="Rigling D."/>
            <person name="Ford K.L."/>
            <person name="Foster G.D."/>
            <person name="Pangilinan J."/>
            <person name="Papanicolaou A."/>
            <person name="Barry K."/>
            <person name="LaButti K."/>
            <person name="Viragh M."/>
            <person name="Koriabine M."/>
            <person name="Yan M."/>
            <person name="Riley R."/>
            <person name="Champramary S."/>
            <person name="Plett K.L."/>
            <person name="Tsai I.J."/>
            <person name="Slot J."/>
            <person name="Sipos G."/>
            <person name="Plett J."/>
            <person name="Nagy L.G."/>
            <person name="Grigoriev I.V."/>
        </authorList>
    </citation>
    <scope>NUCLEOTIDE SEQUENCE</scope>
    <source>
        <strain evidence="2">HWK02</strain>
    </source>
</reference>
<dbReference type="EMBL" id="JAUEPU010000009">
    <property type="protein sequence ID" value="KAK0499820.1"/>
    <property type="molecule type" value="Genomic_DNA"/>
</dbReference>
<gene>
    <name evidence="2" type="ORF">EDD18DRAFT_1152744</name>
</gene>
<name>A0AA39QCZ6_9AGAR</name>
<keyword evidence="3" id="KW-1185">Reference proteome</keyword>
<protein>
    <recommendedName>
        <fullName evidence="1">Fungal-type protein kinase domain-containing protein</fullName>
    </recommendedName>
</protein>
<proteinExistence type="predicted"/>
<sequence length="213" mass="25065">MYADPTRRFMFGTMIENTTTRFWFFSRAIVLVSEPFNFIKDYTHLIHYVLSLSFATAEELGYDMSVTRVAYPLTTNSSKHAIQYDYQIGSDTYRTVECLSSFRASGLLSRATRVWTVCQINDKKHRRCALKDVWVPSSAQTELEIQLEIFKSIEENHPEIDREYRKKYFMEILECEVVRTSDNHDDDMPVFVREQLEIITYLPLYTQETANVS</sequence>
<dbReference type="Pfam" id="PF17667">
    <property type="entry name" value="Pkinase_fungal"/>
    <property type="match status" value="1"/>
</dbReference>
<evidence type="ECO:0000313" key="3">
    <source>
        <dbReference type="Proteomes" id="UP001175228"/>
    </source>
</evidence>
<evidence type="ECO:0000259" key="1">
    <source>
        <dbReference type="Pfam" id="PF17667"/>
    </source>
</evidence>
<evidence type="ECO:0000313" key="2">
    <source>
        <dbReference type="EMBL" id="KAK0499820.1"/>
    </source>
</evidence>
<dbReference type="AlphaFoldDB" id="A0AA39QCZ6"/>
<feature type="domain" description="Fungal-type protein kinase" evidence="1">
    <location>
        <begin position="2"/>
        <end position="146"/>
    </location>
</feature>
<organism evidence="2 3">
    <name type="scientific">Armillaria luteobubalina</name>
    <dbReference type="NCBI Taxonomy" id="153913"/>
    <lineage>
        <taxon>Eukaryota</taxon>
        <taxon>Fungi</taxon>
        <taxon>Dikarya</taxon>
        <taxon>Basidiomycota</taxon>
        <taxon>Agaricomycotina</taxon>
        <taxon>Agaricomycetes</taxon>
        <taxon>Agaricomycetidae</taxon>
        <taxon>Agaricales</taxon>
        <taxon>Marasmiineae</taxon>
        <taxon>Physalacriaceae</taxon>
        <taxon>Armillaria</taxon>
    </lineage>
</organism>